<comment type="similarity">
    <text evidence="1">Belongs to the UPF0213 family.</text>
</comment>
<protein>
    <submittedName>
        <fullName evidence="3">GIY-YIG nuclease family protein</fullName>
    </submittedName>
</protein>
<dbReference type="InterPro" id="IPR035901">
    <property type="entry name" value="GIY-YIG_endonuc_sf"/>
</dbReference>
<evidence type="ECO:0000313" key="3">
    <source>
        <dbReference type="EMBL" id="TGV01764.1"/>
    </source>
</evidence>
<dbReference type="RefSeq" id="WP_135877798.1">
    <property type="nucleotide sequence ID" value="NZ_SRSO01000020.1"/>
</dbReference>
<dbReference type="PANTHER" id="PTHR34477:SF1">
    <property type="entry name" value="UPF0213 PROTEIN YHBQ"/>
    <property type="match status" value="1"/>
</dbReference>
<dbReference type="CDD" id="cd10449">
    <property type="entry name" value="GIY-YIG_SLX1_like"/>
    <property type="match status" value="1"/>
</dbReference>
<evidence type="ECO:0000256" key="1">
    <source>
        <dbReference type="ARBA" id="ARBA00007435"/>
    </source>
</evidence>
<feature type="domain" description="GIY-YIG" evidence="2">
    <location>
        <begin position="1"/>
        <end position="76"/>
    </location>
</feature>
<dbReference type="AlphaFoldDB" id="A0A4V3P4J8"/>
<comment type="caution">
    <text evidence="3">The sequence shown here is derived from an EMBL/GenBank/DDBJ whole genome shotgun (WGS) entry which is preliminary data.</text>
</comment>
<dbReference type="EMBL" id="SRSO01000020">
    <property type="protein sequence ID" value="TGV01764.1"/>
    <property type="molecule type" value="Genomic_DNA"/>
</dbReference>
<sequence>MYYVYAISSLSRNYIYVGMTINIPNRLERHNQGREKTTRAYCPFKLIYSETLDTRVEARKREKYWKSGVGKEKLRLIRDNL</sequence>
<proteinExistence type="inferred from homology"/>
<dbReference type="PROSITE" id="PS50164">
    <property type="entry name" value="GIY_YIG"/>
    <property type="match status" value="1"/>
</dbReference>
<gene>
    <name evidence="3" type="ORF">EM932_13900</name>
</gene>
<dbReference type="Gene3D" id="3.40.1440.10">
    <property type="entry name" value="GIY-YIG endonuclease"/>
    <property type="match status" value="1"/>
</dbReference>
<dbReference type="InterPro" id="IPR050190">
    <property type="entry name" value="UPF0213_domain"/>
</dbReference>
<organism evidence="3 4">
    <name type="scientific">Flavivirga rizhaonensis</name>
    <dbReference type="NCBI Taxonomy" id="2559571"/>
    <lineage>
        <taxon>Bacteria</taxon>
        <taxon>Pseudomonadati</taxon>
        <taxon>Bacteroidota</taxon>
        <taxon>Flavobacteriia</taxon>
        <taxon>Flavobacteriales</taxon>
        <taxon>Flavobacteriaceae</taxon>
        <taxon>Flavivirga</taxon>
    </lineage>
</organism>
<name>A0A4V3P4J8_9FLAO</name>
<reference evidence="3 4" key="1">
    <citation type="submission" date="2019-04" db="EMBL/GenBank/DDBJ databases">
        <authorList>
            <person name="Liu A."/>
        </authorList>
    </citation>
    <scope>NUCLEOTIDE SEQUENCE [LARGE SCALE GENOMIC DNA]</scope>
    <source>
        <strain evidence="3 4">RZ03</strain>
    </source>
</reference>
<keyword evidence="4" id="KW-1185">Reference proteome</keyword>
<dbReference type="Proteomes" id="UP000307602">
    <property type="component" value="Unassembled WGS sequence"/>
</dbReference>
<dbReference type="SUPFAM" id="SSF82771">
    <property type="entry name" value="GIY-YIG endonuclease"/>
    <property type="match status" value="1"/>
</dbReference>
<evidence type="ECO:0000313" key="4">
    <source>
        <dbReference type="Proteomes" id="UP000307602"/>
    </source>
</evidence>
<evidence type="ECO:0000259" key="2">
    <source>
        <dbReference type="PROSITE" id="PS50164"/>
    </source>
</evidence>
<dbReference type="Pfam" id="PF01541">
    <property type="entry name" value="GIY-YIG"/>
    <property type="match status" value="1"/>
</dbReference>
<dbReference type="PANTHER" id="PTHR34477">
    <property type="entry name" value="UPF0213 PROTEIN YHBQ"/>
    <property type="match status" value="1"/>
</dbReference>
<accession>A0A4V3P4J8</accession>
<dbReference type="InterPro" id="IPR000305">
    <property type="entry name" value="GIY-YIG_endonuc"/>
</dbReference>
<dbReference type="OrthoDB" id="1495241at2"/>